<evidence type="ECO:0000256" key="1">
    <source>
        <dbReference type="SAM" id="Phobius"/>
    </source>
</evidence>
<organism evidence="2 3">
    <name type="scientific">Shewanella glacialipiscicola</name>
    <dbReference type="NCBI Taxonomy" id="614069"/>
    <lineage>
        <taxon>Bacteria</taxon>
        <taxon>Pseudomonadati</taxon>
        <taxon>Pseudomonadota</taxon>
        <taxon>Gammaproteobacteria</taxon>
        <taxon>Alteromonadales</taxon>
        <taxon>Shewanellaceae</taxon>
        <taxon>Shewanella</taxon>
    </lineage>
</organism>
<feature type="transmembrane region" description="Helical" evidence="1">
    <location>
        <begin position="110"/>
        <end position="128"/>
    </location>
</feature>
<feature type="transmembrane region" description="Helical" evidence="1">
    <location>
        <begin position="230"/>
        <end position="248"/>
    </location>
</feature>
<reference evidence="3" key="1">
    <citation type="journal article" date="2019" name="Int. J. Syst. Evol. Microbiol.">
        <title>The Global Catalogue of Microorganisms (GCM) 10K type strain sequencing project: providing services to taxonomists for standard genome sequencing and annotation.</title>
        <authorList>
            <consortium name="The Broad Institute Genomics Platform"/>
            <consortium name="The Broad Institute Genome Sequencing Center for Infectious Disease"/>
            <person name="Wu L."/>
            <person name="Ma J."/>
        </authorList>
    </citation>
    <scope>NUCLEOTIDE SEQUENCE [LARGE SCALE GENOMIC DNA]</scope>
    <source>
        <strain evidence="3">NBRC 102030</strain>
    </source>
</reference>
<dbReference type="Proteomes" id="UP001157046">
    <property type="component" value="Unassembled WGS sequence"/>
</dbReference>
<feature type="transmembrane region" description="Helical" evidence="1">
    <location>
        <begin position="148"/>
        <end position="171"/>
    </location>
</feature>
<keyword evidence="1" id="KW-0472">Membrane</keyword>
<accession>A0ABQ6J9L7</accession>
<dbReference type="EMBL" id="BSUY01000001">
    <property type="protein sequence ID" value="GMA84226.1"/>
    <property type="molecule type" value="Genomic_DNA"/>
</dbReference>
<keyword evidence="3" id="KW-1185">Reference proteome</keyword>
<sequence>MNEFNSFFAQAYWWLSLFGGLHCLALAIYIRYFYQAETHQGLLASFLSLIALYFLTGLINRDNTPIPIHLLFNLISPIYFLLMPLLYLYCKSSLSQISQPIGFSKHYWPALLTLLFAIIDIVLKLTGYQTGEWQSIALLLKELNINQWSALLPALLSIQTCYYFIALWMLFRLHKQKQRNITQPQETLGTIRFRWLIGLTLAMLLNWLIRVFVVILPFYFGDNLSLLSNALPRLTLLLSMYMLAVYGLKQITRSAYLKGRMAKQPLQPHVIQNVLTPEEYEFLHQVQQDDSEKNKILNDLRTYRYNYTPIHTINMTLWQATRILNLS</sequence>
<evidence type="ECO:0000313" key="2">
    <source>
        <dbReference type="EMBL" id="GMA84226.1"/>
    </source>
</evidence>
<evidence type="ECO:0000313" key="3">
    <source>
        <dbReference type="Proteomes" id="UP001157046"/>
    </source>
</evidence>
<feature type="transmembrane region" description="Helical" evidence="1">
    <location>
        <begin position="66"/>
        <end position="89"/>
    </location>
</feature>
<feature type="transmembrane region" description="Helical" evidence="1">
    <location>
        <begin position="12"/>
        <end position="34"/>
    </location>
</feature>
<keyword evidence="1" id="KW-1133">Transmembrane helix</keyword>
<feature type="transmembrane region" description="Helical" evidence="1">
    <location>
        <begin position="192"/>
        <end position="218"/>
    </location>
</feature>
<name>A0ABQ6J9L7_9GAMM</name>
<evidence type="ECO:0008006" key="4">
    <source>
        <dbReference type="Google" id="ProtNLM"/>
    </source>
</evidence>
<proteinExistence type="predicted"/>
<feature type="transmembrane region" description="Helical" evidence="1">
    <location>
        <begin position="41"/>
        <end position="60"/>
    </location>
</feature>
<dbReference type="RefSeq" id="WP_284307746.1">
    <property type="nucleotide sequence ID" value="NZ_BSUY01000001.1"/>
</dbReference>
<gene>
    <name evidence="2" type="ORF">GCM10025855_37590</name>
</gene>
<comment type="caution">
    <text evidence="2">The sequence shown here is derived from an EMBL/GenBank/DDBJ whole genome shotgun (WGS) entry which is preliminary data.</text>
</comment>
<keyword evidence="1" id="KW-0812">Transmembrane</keyword>
<protein>
    <recommendedName>
        <fullName evidence="4">Inner membrane protein</fullName>
    </recommendedName>
</protein>